<keyword evidence="2" id="KW-1185">Reference proteome</keyword>
<reference evidence="3" key="1">
    <citation type="submission" date="2025-08" db="UniProtKB">
        <authorList>
            <consortium name="RefSeq"/>
        </authorList>
    </citation>
    <scope>IDENTIFICATION</scope>
</reference>
<dbReference type="Proteomes" id="UP000515152">
    <property type="component" value="Chromosome 5"/>
</dbReference>
<organism evidence="2 3">
    <name type="scientific">Clupea harengus</name>
    <name type="common">Atlantic herring</name>
    <dbReference type="NCBI Taxonomy" id="7950"/>
    <lineage>
        <taxon>Eukaryota</taxon>
        <taxon>Metazoa</taxon>
        <taxon>Chordata</taxon>
        <taxon>Craniata</taxon>
        <taxon>Vertebrata</taxon>
        <taxon>Euteleostomi</taxon>
        <taxon>Actinopterygii</taxon>
        <taxon>Neopterygii</taxon>
        <taxon>Teleostei</taxon>
        <taxon>Clupei</taxon>
        <taxon>Clupeiformes</taxon>
        <taxon>Clupeoidei</taxon>
        <taxon>Clupeidae</taxon>
        <taxon>Clupea</taxon>
    </lineage>
</organism>
<gene>
    <name evidence="3" type="primary">c5h1orf74</name>
</gene>
<sequence>MDLFTNVARQFLCVGKKIKALSQSACLDLAAQLLAIDLGLKPAVLYDINGACPEQVHHYLSALQEKGVVSSALHTVALGGNVFIVNLDQIILHLKGLLLGGSLVVIDVCPSHVQPVACGIKCGGTEDMVKAMLGYFTMASVNQERHSILEMGEDLLQKWNLCTLFGVLLGYPATYWFDQDKSFDNCLSLVPLLVTKVSPIWQTGYGQHQFCLFSFSIPEVLWPKAEAAFESWTQNLRQQFKRQAAFTELNISKTKISLPAVAL</sequence>
<proteinExistence type="inferred from homology"/>
<dbReference type="AlphaFoldDB" id="A0A6P3VFT1"/>
<dbReference type="KEGG" id="char:105889210"/>
<evidence type="ECO:0000313" key="3">
    <source>
        <dbReference type="RefSeq" id="XP_012670464.2"/>
    </source>
</evidence>
<dbReference type="OrthoDB" id="10056365at2759"/>
<name>A0A6P3VFT1_CLUHA</name>
<evidence type="ECO:0000313" key="2">
    <source>
        <dbReference type="Proteomes" id="UP000515152"/>
    </source>
</evidence>
<dbReference type="PANTHER" id="PTHR31366:SF2">
    <property type="entry name" value="UPF0739 PROTEIN C1ORF74"/>
    <property type="match status" value="1"/>
</dbReference>
<dbReference type="Pfam" id="PF14953">
    <property type="entry name" value="DUF4504"/>
    <property type="match status" value="1"/>
</dbReference>
<dbReference type="InterPro" id="IPR027850">
    <property type="entry name" value="DUF4504"/>
</dbReference>
<evidence type="ECO:0000256" key="1">
    <source>
        <dbReference type="ARBA" id="ARBA00007065"/>
    </source>
</evidence>
<dbReference type="RefSeq" id="XP_012670464.2">
    <property type="nucleotide sequence ID" value="XM_012815010.3"/>
</dbReference>
<accession>A0A6P3VFT1</accession>
<dbReference type="GeneID" id="105889210"/>
<dbReference type="PANTHER" id="PTHR31366">
    <property type="entry name" value="UPF0739 PROTEIN C1ORF74"/>
    <property type="match status" value="1"/>
</dbReference>
<comment type="similarity">
    <text evidence="1">Belongs to the UPF0739 family.</text>
</comment>
<dbReference type="CTD" id="102697538"/>
<protein>
    <submittedName>
        <fullName evidence="3">UPF0739 protein C1orf74 homolog</fullName>
    </submittedName>
</protein>